<dbReference type="RefSeq" id="WP_132242377.1">
    <property type="nucleotide sequence ID" value="NZ_CBDUOC010000061.1"/>
</dbReference>
<comment type="similarity">
    <text evidence="4">In the C-terminal section; belongs to the phosphate acetyltransferase and butyryltransferase family.</text>
</comment>
<dbReference type="Pfam" id="PF03949">
    <property type="entry name" value="Malic_M"/>
    <property type="match status" value="1"/>
</dbReference>
<dbReference type="InterPro" id="IPR042112">
    <property type="entry name" value="P_AcTrfase_dom2"/>
</dbReference>
<dbReference type="FunFam" id="3.40.50.720:FF:000095">
    <property type="entry name" value="NADP-dependent malic enzyme"/>
    <property type="match status" value="1"/>
</dbReference>
<accession>A0A4R3JJE9</accession>
<feature type="domain" description="Malic enzyme N-terminal" evidence="12">
    <location>
        <begin position="20"/>
        <end position="153"/>
    </location>
</feature>
<dbReference type="Pfam" id="PF01515">
    <property type="entry name" value="PTA_PTB"/>
    <property type="match status" value="1"/>
</dbReference>
<dbReference type="SMART" id="SM01274">
    <property type="entry name" value="malic"/>
    <property type="match status" value="1"/>
</dbReference>
<dbReference type="OrthoDB" id="9805787at2"/>
<dbReference type="SUPFAM" id="SSF53659">
    <property type="entry name" value="Isocitrate/Isopropylmalate dehydrogenase-like"/>
    <property type="match status" value="1"/>
</dbReference>
<comment type="cofactor">
    <cofactor evidence="1">
        <name>Mn(2+)</name>
        <dbReference type="ChEBI" id="CHEBI:29035"/>
    </cofactor>
</comment>
<comment type="similarity">
    <text evidence="3">In the N-terminal section; belongs to the malic enzymes family.</text>
</comment>
<evidence type="ECO:0000256" key="10">
    <source>
        <dbReference type="PIRSR" id="PIRSR036684-3"/>
    </source>
</evidence>
<name>A0A4R3JJE9_9RHOB</name>
<evidence type="ECO:0000256" key="9">
    <source>
        <dbReference type="PIRSR" id="PIRSR036684-2"/>
    </source>
</evidence>
<proteinExistence type="inferred from homology"/>
<keyword evidence="7" id="KW-0511">Multifunctional enzyme</keyword>
<evidence type="ECO:0000256" key="6">
    <source>
        <dbReference type="ARBA" id="ARBA00023002"/>
    </source>
</evidence>
<protein>
    <submittedName>
        <fullName evidence="13">Malate dehydrogenase (Oxaloacetate-decarboxylating)(NADP+)</fullName>
    </submittedName>
</protein>
<dbReference type="InterPro" id="IPR037062">
    <property type="entry name" value="Malic_N_dom_sf"/>
</dbReference>
<dbReference type="PROSITE" id="PS00331">
    <property type="entry name" value="MALIC_ENZYMES"/>
    <property type="match status" value="1"/>
</dbReference>
<evidence type="ECO:0000256" key="5">
    <source>
        <dbReference type="ARBA" id="ARBA00022723"/>
    </source>
</evidence>
<dbReference type="SUPFAM" id="SSF51735">
    <property type="entry name" value="NAD(P)-binding Rossmann-fold domains"/>
    <property type="match status" value="1"/>
</dbReference>
<gene>
    <name evidence="13" type="ORF">EDD52_102181</name>
</gene>
<evidence type="ECO:0000256" key="2">
    <source>
        <dbReference type="ARBA" id="ARBA00001946"/>
    </source>
</evidence>
<evidence type="ECO:0000259" key="11">
    <source>
        <dbReference type="SMART" id="SM00919"/>
    </source>
</evidence>
<dbReference type="PIRSF" id="PIRSF036684">
    <property type="entry name" value="ME_PTA"/>
    <property type="match status" value="1"/>
</dbReference>
<dbReference type="InterPro" id="IPR036291">
    <property type="entry name" value="NAD(P)-bd_dom_sf"/>
</dbReference>
<dbReference type="InterPro" id="IPR012188">
    <property type="entry name" value="ME_PTA"/>
</dbReference>
<dbReference type="Gene3D" id="3.40.50.10950">
    <property type="match status" value="1"/>
</dbReference>
<dbReference type="GO" id="GO:0016616">
    <property type="term" value="F:oxidoreductase activity, acting on the CH-OH group of donors, NAD or NADP as acceptor"/>
    <property type="evidence" value="ECO:0007669"/>
    <property type="project" value="InterPro"/>
</dbReference>
<keyword evidence="14" id="KW-1185">Reference proteome</keyword>
<dbReference type="InterPro" id="IPR015884">
    <property type="entry name" value="Malic_enzyme_CS"/>
</dbReference>
<dbReference type="InterPro" id="IPR012302">
    <property type="entry name" value="Malic_NAD-bd"/>
</dbReference>
<feature type="active site" description="Proton acceptor" evidence="8">
    <location>
        <position position="96"/>
    </location>
</feature>
<evidence type="ECO:0000313" key="14">
    <source>
        <dbReference type="Proteomes" id="UP000295696"/>
    </source>
</evidence>
<dbReference type="InterPro" id="IPR042113">
    <property type="entry name" value="P_AcTrfase_dom1"/>
</dbReference>
<dbReference type="GO" id="GO:0016746">
    <property type="term" value="F:acyltransferase activity"/>
    <property type="evidence" value="ECO:0007669"/>
    <property type="project" value="InterPro"/>
</dbReference>
<evidence type="ECO:0000313" key="13">
    <source>
        <dbReference type="EMBL" id="TCS66364.1"/>
    </source>
</evidence>
<dbReference type="AlphaFoldDB" id="A0A4R3JJE9"/>
<feature type="domain" description="Malic enzyme NAD-binding" evidence="11">
    <location>
        <begin position="165"/>
        <end position="401"/>
    </location>
</feature>
<dbReference type="Gene3D" id="3.40.50.10380">
    <property type="entry name" value="Malic enzyme, N-terminal domain"/>
    <property type="match status" value="1"/>
</dbReference>
<dbReference type="GO" id="GO:0046872">
    <property type="term" value="F:metal ion binding"/>
    <property type="evidence" value="ECO:0007669"/>
    <property type="project" value="UniProtKB-KW"/>
</dbReference>
<keyword evidence="10" id="KW-0521">NADP</keyword>
<dbReference type="InterPro" id="IPR051674">
    <property type="entry name" value="Malate_Decarboxylase"/>
</dbReference>
<dbReference type="Proteomes" id="UP000295696">
    <property type="component" value="Unassembled WGS sequence"/>
</dbReference>
<dbReference type="PANTHER" id="PTHR43237:SF4">
    <property type="entry name" value="NADP-DEPENDENT MALIC ENZYME"/>
    <property type="match status" value="1"/>
</dbReference>
<dbReference type="GO" id="GO:0006108">
    <property type="term" value="P:malate metabolic process"/>
    <property type="evidence" value="ECO:0007669"/>
    <property type="project" value="InterPro"/>
</dbReference>
<dbReference type="InterPro" id="IPR045213">
    <property type="entry name" value="Malic_NAD-bd_bact_type"/>
</dbReference>
<dbReference type="Pfam" id="PF00390">
    <property type="entry name" value="malic"/>
    <property type="match status" value="1"/>
</dbReference>
<dbReference type="SMART" id="SM00919">
    <property type="entry name" value="Malic_M"/>
    <property type="match status" value="1"/>
</dbReference>
<dbReference type="PANTHER" id="PTHR43237">
    <property type="entry name" value="NADP-DEPENDENT MALIC ENZYME"/>
    <property type="match status" value="1"/>
</dbReference>
<evidence type="ECO:0000256" key="3">
    <source>
        <dbReference type="ARBA" id="ARBA00007686"/>
    </source>
</evidence>
<evidence type="ECO:0000256" key="7">
    <source>
        <dbReference type="ARBA" id="ARBA00023268"/>
    </source>
</evidence>
<dbReference type="Gene3D" id="3.40.50.10750">
    <property type="entry name" value="Isocitrate/Isopropylmalate dehydrogenase-like"/>
    <property type="match status" value="1"/>
</dbReference>
<keyword evidence="6" id="KW-0560">Oxidoreductase</keyword>
<dbReference type="FunFam" id="3.40.50.10380:FF:000003">
    <property type="entry name" value="NADP-dependent malic enzyme"/>
    <property type="match status" value="1"/>
</dbReference>
<organism evidence="13 14">
    <name type="scientific">Primorskyibacter sedentarius</name>
    <dbReference type="NCBI Taxonomy" id="745311"/>
    <lineage>
        <taxon>Bacteria</taxon>
        <taxon>Pseudomonadati</taxon>
        <taxon>Pseudomonadota</taxon>
        <taxon>Alphaproteobacteria</taxon>
        <taxon>Rhodobacterales</taxon>
        <taxon>Roseobacteraceae</taxon>
        <taxon>Primorskyibacter</taxon>
    </lineage>
</organism>
<dbReference type="InterPro" id="IPR046346">
    <property type="entry name" value="Aminoacid_DH-like_N_sf"/>
</dbReference>
<feature type="binding site" evidence="9">
    <location>
        <position position="139"/>
    </location>
    <ligand>
        <name>a divalent metal cation</name>
        <dbReference type="ChEBI" id="CHEBI:60240"/>
    </ligand>
</feature>
<dbReference type="Gene3D" id="3.40.50.720">
    <property type="entry name" value="NAD(P)-binding Rossmann-like Domain"/>
    <property type="match status" value="1"/>
</dbReference>
<evidence type="ECO:0000259" key="12">
    <source>
        <dbReference type="SMART" id="SM01274"/>
    </source>
</evidence>
<comment type="cofactor">
    <cofactor evidence="2">
        <name>Mg(2+)</name>
        <dbReference type="ChEBI" id="CHEBI:18420"/>
    </cofactor>
</comment>
<feature type="binding site" evidence="10">
    <location>
        <begin position="78"/>
        <end position="85"/>
    </location>
    <ligand>
        <name>NADP(+)</name>
        <dbReference type="ChEBI" id="CHEBI:58349"/>
    </ligand>
</feature>
<sequence length="751" mass="81313">MARLKYTREEALAFHLEPTPGKFEIAATVPMTTQRDLSLAYSPGVAVPCLEIAENPETAYDYTNKGNLVAVISNGTAVLGLGNLGALGSKPVMEGKAVLFKRFADVNSIDIELDTEDPDAFCNAVRLMGPTFGGINLEDIKAPECFIIEQRLKEEMDIPVFHDDQHGTAVICAAGLINALHISGKKIEDCKIVLNGAGAAGIACLELVKSMGAKHDNCIMCDTKGVIYQGRTEGMNQWKSAHAIKTEARTLEEAMKGADVFLGVSAKGAVTQDMVASMADDPVIFAMANPDPEITPEEAHEVRADAIVATGRSDYPNQVNNVLGFPYLFRGALDIHARAINDEMKIACAEALAELAREDVPDEVAMAYGRNLSFGRDYIIPTPFDPRLIHRVPPAVAKAGMDTGAARRPIIDMDAYEASLKARMDPTSNILRGINARARAAQARMIFAEGDDPRVLRAAVMYQRNGLGKALVVGRQEDVKAKLETAGMADAVRELEVVNAANTRHLPMYKEFLYERLQRKGHDRQDIHRLAARDRHVFAALMLAHGHGDGLITGATRKSAHVMELINHVFDADAQHGAVGVTALLHKGRIVLISDTLVHEWPDEEDLATIAERSADVARHLGLEPRVAFVSFSTFGYPVSERAEKMHMAPKVLDKRGVNFEYEGEMTVDVALNARSQENYPFSRLTGPANILVVPARHSASISTKLMQEMAGATVIGPILAGIGESIQICSSVSTANDILNMAVLAACKVG</sequence>
<dbReference type="SUPFAM" id="SSF53223">
    <property type="entry name" value="Aminoacid dehydrogenase-like, N-terminal domain"/>
    <property type="match status" value="1"/>
</dbReference>
<comment type="caution">
    <text evidence="13">The sequence shown here is derived from an EMBL/GenBank/DDBJ whole genome shotgun (WGS) entry which is preliminary data.</text>
</comment>
<dbReference type="InterPro" id="IPR012301">
    <property type="entry name" value="Malic_N_dom"/>
</dbReference>
<evidence type="ECO:0000256" key="1">
    <source>
        <dbReference type="ARBA" id="ARBA00001936"/>
    </source>
</evidence>
<evidence type="ECO:0000256" key="4">
    <source>
        <dbReference type="ARBA" id="ARBA00008756"/>
    </source>
</evidence>
<feature type="binding site" evidence="9">
    <location>
        <position position="138"/>
    </location>
    <ligand>
        <name>a divalent metal cation</name>
        <dbReference type="ChEBI" id="CHEBI:60240"/>
    </ligand>
</feature>
<dbReference type="GO" id="GO:0004470">
    <property type="term" value="F:malic enzyme activity"/>
    <property type="evidence" value="ECO:0007669"/>
    <property type="project" value="InterPro"/>
</dbReference>
<dbReference type="EMBL" id="SLZU01000002">
    <property type="protein sequence ID" value="TCS66364.1"/>
    <property type="molecule type" value="Genomic_DNA"/>
</dbReference>
<reference evidence="13 14" key="1">
    <citation type="submission" date="2019-03" db="EMBL/GenBank/DDBJ databases">
        <title>Genomic Encyclopedia of Type Strains, Phase IV (KMG-IV): sequencing the most valuable type-strain genomes for metagenomic binning, comparative biology and taxonomic classification.</title>
        <authorList>
            <person name="Goeker M."/>
        </authorList>
    </citation>
    <scope>NUCLEOTIDE SEQUENCE [LARGE SCALE GENOMIC DNA]</scope>
    <source>
        <strain evidence="13 14">DSM 104836</strain>
    </source>
</reference>
<evidence type="ECO:0000256" key="8">
    <source>
        <dbReference type="PIRSR" id="PIRSR036684-1"/>
    </source>
</evidence>
<keyword evidence="5 9" id="KW-0479">Metal-binding</keyword>
<dbReference type="GO" id="GO:0051287">
    <property type="term" value="F:NAD binding"/>
    <property type="evidence" value="ECO:0007669"/>
    <property type="project" value="InterPro"/>
</dbReference>
<feature type="binding site" evidence="10">
    <location>
        <position position="164"/>
    </location>
    <ligand>
        <name>a divalent metal cation</name>
        <dbReference type="ChEBI" id="CHEBI:60240"/>
    </ligand>
</feature>
<dbReference type="InterPro" id="IPR002505">
    <property type="entry name" value="PTA_PTB"/>
</dbReference>
<dbReference type="CDD" id="cd05311">
    <property type="entry name" value="NAD_bind_2_malic_enz"/>
    <property type="match status" value="1"/>
</dbReference>
<feature type="binding site" evidence="10">
    <location>
        <position position="289"/>
    </location>
    <ligand>
        <name>a divalent metal cation</name>
        <dbReference type="ChEBI" id="CHEBI:60240"/>
    </ligand>
</feature>